<keyword evidence="2" id="KW-1185">Reference proteome</keyword>
<comment type="caution">
    <text evidence="1">The sequence shown here is derived from an EMBL/GenBank/DDBJ whole genome shotgun (WGS) entry which is preliminary data.</text>
</comment>
<name>A0A8S4NQE6_OWEFU</name>
<evidence type="ECO:0000313" key="1">
    <source>
        <dbReference type="EMBL" id="CAH1782592.1"/>
    </source>
</evidence>
<feature type="non-terminal residue" evidence="1">
    <location>
        <position position="176"/>
    </location>
</feature>
<proteinExistence type="predicted"/>
<organism evidence="1 2">
    <name type="scientific">Owenia fusiformis</name>
    <name type="common">Polychaete worm</name>
    <dbReference type="NCBI Taxonomy" id="6347"/>
    <lineage>
        <taxon>Eukaryota</taxon>
        <taxon>Metazoa</taxon>
        <taxon>Spiralia</taxon>
        <taxon>Lophotrochozoa</taxon>
        <taxon>Annelida</taxon>
        <taxon>Polychaeta</taxon>
        <taxon>Sedentaria</taxon>
        <taxon>Canalipalpata</taxon>
        <taxon>Sabellida</taxon>
        <taxon>Oweniida</taxon>
        <taxon>Oweniidae</taxon>
        <taxon>Owenia</taxon>
    </lineage>
</organism>
<accession>A0A8S4NQE6</accession>
<evidence type="ECO:0008006" key="3">
    <source>
        <dbReference type="Google" id="ProtNLM"/>
    </source>
</evidence>
<dbReference type="Proteomes" id="UP000749559">
    <property type="component" value="Unassembled WGS sequence"/>
</dbReference>
<dbReference type="PANTHER" id="PTHR39069">
    <property type="entry name" value="ECDYSONE-INDUCIBLE GENE E1, ISOFORM A"/>
    <property type="match status" value="1"/>
</dbReference>
<dbReference type="PANTHER" id="PTHR39069:SF8">
    <property type="entry name" value="FI17111P1"/>
    <property type="match status" value="1"/>
</dbReference>
<protein>
    <recommendedName>
        <fullName evidence="3">EB domain-containing protein</fullName>
    </recommendedName>
</protein>
<dbReference type="AlphaFoldDB" id="A0A8S4NQE6"/>
<dbReference type="OrthoDB" id="6087662at2759"/>
<sequence>LVHINGKCQSLIGATCIPGTVPDECSYYDEFTSCHVHRKTCQCVPHYYLSGDYCMPVVGSECENNESCVAQVENSFCNDKDICECQDGFTEHHGFCEQLTNVHGFDCFDRPWLCEEFDRKSACIDGACSCINGFDVNENDVCVSVLGRSCSDFTDCIVYDPNSDCIDGTCLCRAGY</sequence>
<evidence type="ECO:0000313" key="2">
    <source>
        <dbReference type="Proteomes" id="UP000749559"/>
    </source>
</evidence>
<reference evidence="1" key="1">
    <citation type="submission" date="2022-03" db="EMBL/GenBank/DDBJ databases">
        <authorList>
            <person name="Martin C."/>
        </authorList>
    </citation>
    <scope>NUCLEOTIDE SEQUENCE</scope>
</reference>
<dbReference type="EMBL" id="CAIIXF020000005">
    <property type="protein sequence ID" value="CAH1782592.1"/>
    <property type="molecule type" value="Genomic_DNA"/>
</dbReference>
<feature type="non-terminal residue" evidence="1">
    <location>
        <position position="1"/>
    </location>
</feature>
<gene>
    <name evidence="1" type="ORF">OFUS_LOCUS9024</name>
</gene>